<gene>
    <name evidence="5" type="ORF">FisN_30Hh113</name>
</gene>
<organism evidence="5 6">
    <name type="scientific">Fistulifera solaris</name>
    <name type="common">Oleaginous diatom</name>
    <dbReference type="NCBI Taxonomy" id="1519565"/>
    <lineage>
        <taxon>Eukaryota</taxon>
        <taxon>Sar</taxon>
        <taxon>Stramenopiles</taxon>
        <taxon>Ochrophyta</taxon>
        <taxon>Bacillariophyta</taxon>
        <taxon>Bacillariophyceae</taxon>
        <taxon>Bacillariophycidae</taxon>
        <taxon>Naviculales</taxon>
        <taxon>Naviculaceae</taxon>
        <taxon>Fistulifera</taxon>
    </lineage>
</organism>
<reference evidence="5 6" key="1">
    <citation type="journal article" date="2015" name="Plant Cell">
        <title>Oil accumulation by the oleaginous diatom Fistulifera solaris as revealed by the genome and transcriptome.</title>
        <authorList>
            <person name="Tanaka T."/>
            <person name="Maeda Y."/>
            <person name="Veluchamy A."/>
            <person name="Tanaka M."/>
            <person name="Abida H."/>
            <person name="Marechal E."/>
            <person name="Bowler C."/>
            <person name="Muto M."/>
            <person name="Sunaga Y."/>
            <person name="Tanaka M."/>
            <person name="Yoshino T."/>
            <person name="Taniguchi T."/>
            <person name="Fukuda Y."/>
            <person name="Nemoto M."/>
            <person name="Matsumoto M."/>
            <person name="Wong P.S."/>
            <person name="Aburatani S."/>
            <person name="Fujibuchi W."/>
        </authorList>
    </citation>
    <scope>NUCLEOTIDE SEQUENCE [LARGE SCALE GENOMIC DNA]</scope>
    <source>
        <strain evidence="5 6">JPCC DA0580</strain>
    </source>
</reference>
<dbReference type="AlphaFoldDB" id="A0A1Z5K6N2"/>
<dbReference type="EMBL" id="BDSP01000173">
    <property type="protein sequence ID" value="GAX21910.1"/>
    <property type="molecule type" value="Genomic_DNA"/>
</dbReference>
<comment type="caution">
    <text evidence="5">The sequence shown here is derived from an EMBL/GenBank/DDBJ whole genome shotgun (WGS) entry which is preliminary data.</text>
</comment>
<evidence type="ECO:0000256" key="1">
    <source>
        <dbReference type="ARBA" id="ARBA00022722"/>
    </source>
</evidence>
<dbReference type="PANTHER" id="PTHR33607:SF2">
    <property type="entry name" value="ENDONUCLEASE-1"/>
    <property type="match status" value="1"/>
</dbReference>
<keyword evidence="2" id="KW-0378">Hydrolase</keyword>
<accession>A0A1Z5K6N2</accession>
<evidence type="ECO:0000313" key="5">
    <source>
        <dbReference type="EMBL" id="GAX21910.1"/>
    </source>
</evidence>
<evidence type="ECO:0000313" key="6">
    <source>
        <dbReference type="Proteomes" id="UP000198406"/>
    </source>
</evidence>
<dbReference type="GO" id="GO:0004518">
    <property type="term" value="F:nuclease activity"/>
    <property type="evidence" value="ECO:0007669"/>
    <property type="project" value="UniProtKB-KW"/>
</dbReference>
<keyword evidence="3" id="KW-0812">Transmembrane</keyword>
<keyword evidence="3" id="KW-1133">Transmembrane helix</keyword>
<feature type="transmembrane region" description="Helical" evidence="3">
    <location>
        <begin position="528"/>
        <end position="546"/>
    </location>
</feature>
<evidence type="ECO:0000256" key="2">
    <source>
        <dbReference type="ARBA" id="ARBA00022801"/>
    </source>
</evidence>
<dbReference type="SUPFAM" id="SSF54060">
    <property type="entry name" value="His-Me finger endonucleases"/>
    <property type="match status" value="1"/>
</dbReference>
<dbReference type="GO" id="GO:0016787">
    <property type="term" value="F:hydrolase activity"/>
    <property type="evidence" value="ECO:0007669"/>
    <property type="project" value="UniProtKB-KW"/>
</dbReference>
<dbReference type="Pfam" id="PF04231">
    <property type="entry name" value="Endonuclease_1"/>
    <property type="match status" value="1"/>
</dbReference>
<keyword evidence="1" id="KW-0540">Nuclease</keyword>
<evidence type="ECO:0000256" key="3">
    <source>
        <dbReference type="SAM" id="Phobius"/>
    </source>
</evidence>
<feature type="signal peptide" evidence="4">
    <location>
        <begin position="1"/>
        <end position="28"/>
    </location>
</feature>
<evidence type="ECO:0000256" key="4">
    <source>
        <dbReference type="SAM" id="SignalP"/>
    </source>
</evidence>
<keyword evidence="4" id="KW-0732">Signal</keyword>
<dbReference type="Proteomes" id="UP000198406">
    <property type="component" value="Unassembled WGS sequence"/>
</dbReference>
<protein>
    <submittedName>
        <fullName evidence="5">Uncharacterized protein</fullName>
    </submittedName>
</protein>
<feature type="chain" id="PRO_5012261285" evidence="4">
    <location>
        <begin position="29"/>
        <end position="547"/>
    </location>
</feature>
<name>A0A1Z5K6N2_FISSO</name>
<dbReference type="PANTHER" id="PTHR33607">
    <property type="entry name" value="ENDONUCLEASE-1"/>
    <property type="match status" value="1"/>
</dbReference>
<dbReference type="InterPro" id="IPR007346">
    <property type="entry name" value="Endonuclease-I"/>
</dbReference>
<dbReference type="InParanoid" id="A0A1Z5K6N2"/>
<proteinExistence type="predicted"/>
<keyword evidence="3" id="KW-0472">Membrane</keyword>
<sequence>MKSHTQALFLSSAAWWTLSSFLVVVVRADDTNSSATDVYEGCDLETYYADLLSLGTPDTWTLEQIRDHLTETHRNILPSFPTNEQPDDIVAALIDLWPASAHGTGTDDEIHLIYSNTAIASRPALGLENWRPEQYWPLTRGVSVTSATYTDVHQNAPADYSVLDDKEALNRNFVVFYGECGTVKDAELCVSPANVEAAEDTSQDGKVYTPEANMRGDIARGLFYDNARYVYLTLTDCPPFAQGEYGYRSALLEWHAQDPPDEVEQARNDRACRRWQGNRNIFVDYPQLVPRLFGEPDVILDDQQTYNECVDATEAPTASPNECSAIQPGDISVFGFNSVDPDQILFFPIFNIPAGVGSLFLTTNAWDGEALLPTGKTVEYVIPDSGIEAGLVFAYNAIILNYTTNEPREAFVWNELNDEPFAVDNLGDHFHLYCINADNEPHFIFSLGFNSVKEWKAEALPAAEYGKSSALPARLSEEGNVLLPDFANWFYNGTQNASATVLIPAFSDAANWISSDRPFEIDSGASTLLSMLVSVACVFVSVAYAWM</sequence>
<dbReference type="InterPro" id="IPR044925">
    <property type="entry name" value="His-Me_finger_sf"/>
</dbReference>
<keyword evidence="6" id="KW-1185">Reference proteome</keyword>
<dbReference type="OrthoDB" id="423935at2759"/>